<evidence type="ECO:0000256" key="7">
    <source>
        <dbReference type="ARBA" id="ARBA00023136"/>
    </source>
</evidence>
<keyword evidence="7 8" id="KW-0472">Membrane</keyword>
<reference evidence="10 11" key="1">
    <citation type="journal article" date="2010" name="Stand. Genomic Sci.">
        <title>Complete genome sequence of Nocardiopsis dassonvillei type strain (IMRU 509).</title>
        <authorList>
            <person name="Sun H."/>
            <person name="Lapidus A."/>
            <person name="Nolan M."/>
            <person name="Lucas S."/>
            <person name="Del Rio T.G."/>
            <person name="Tice H."/>
            <person name="Cheng J.F."/>
            <person name="Tapia R."/>
            <person name="Han C."/>
            <person name="Goodwin L."/>
            <person name="Pitluck S."/>
            <person name="Pagani I."/>
            <person name="Ivanova N."/>
            <person name="Mavromatis K."/>
            <person name="Mikhailova N."/>
            <person name="Pati A."/>
            <person name="Chen A."/>
            <person name="Palaniappan K."/>
            <person name="Land M."/>
            <person name="Hauser L."/>
            <person name="Chang Y.J."/>
            <person name="Jeffries C.D."/>
            <person name="Djao O.D."/>
            <person name="Rohde M."/>
            <person name="Sikorski J."/>
            <person name="Goker M."/>
            <person name="Woyke T."/>
            <person name="Bristow J."/>
            <person name="Eisen J.A."/>
            <person name="Markowitz V."/>
            <person name="Hugenholtz P."/>
            <person name="Kyrpides N.C."/>
            <person name="Klenk H.P."/>
        </authorList>
    </citation>
    <scope>NUCLEOTIDE SEQUENCE [LARGE SCALE GENOMIC DNA]</scope>
    <source>
        <strain evidence="11">ATCC 23218 / DSM 43111 / CIP 107115 / JCM 7437 / KCTC 9190 / NBRC 14626 / NCTC 10488 / NRRL B-5397 / IMRU 509</strain>
    </source>
</reference>
<dbReference type="Pfam" id="PF18967">
    <property type="entry name" value="PycTM"/>
    <property type="match status" value="1"/>
</dbReference>
<feature type="domain" description="Pycsar effector protein" evidence="9">
    <location>
        <begin position="12"/>
        <end position="135"/>
    </location>
</feature>
<keyword evidence="11" id="KW-1185">Reference proteome</keyword>
<evidence type="ECO:0000256" key="5">
    <source>
        <dbReference type="ARBA" id="ARBA00022989"/>
    </source>
</evidence>
<evidence type="ECO:0000313" key="11">
    <source>
        <dbReference type="Proteomes" id="UP000002219"/>
    </source>
</evidence>
<keyword evidence="6" id="KW-0051">Antiviral defense</keyword>
<evidence type="ECO:0000256" key="3">
    <source>
        <dbReference type="ARBA" id="ARBA00022692"/>
    </source>
</evidence>
<feature type="transmembrane region" description="Helical" evidence="8">
    <location>
        <begin position="118"/>
        <end position="139"/>
    </location>
</feature>
<dbReference type="InterPro" id="IPR043760">
    <property type="entry name" value="PycTM_dom"/>
</dbReference>
<evidence type="ECO:0000256" key="2">
    <source>
        <dbReference type="ARBA" id="ARBA00022475"/>
    </source>
</evidence>
<dbReference type="EMBL" id="CP002040">
    <property type="protein sequence ID" value="ADH69831.1"/>
    <property type="molecule type" value="Genomic_DNA"/>
</dbReference>
<feature type="transmembrane region" description="Helical" evidence="8">
    <location>
        <begin position="52"/>
        <end position="74"/>
    </location>
</feature>
<dbReference type="STRING" id="446468.Ndas_4442"/>
<dbReference type="HOGENOM" id="CLU_1823346_0_0_11"/>
<keyword evidence="4" id="KW-0547">Nucleotide-binding</keyword>
<dbReference type="KEGG" id="nda:Ndas_4442"/>
<gene>
    <name evidence="10" type="ordered locus">Ndas_4442</name>
</gene>
<keyword evidence="2" id="KW-1003">Cell membrane</keyword>
<feature type="transmembrane region" description="Helical" evidence="8">
    <location>
        <begin position="26"/>
        <end position="46"/>
    </location>
</feature>
<dbReference type="RefSeq" id="WP_013155438.1">
    <property type="nucleotide sequence ID" value="NC_014210.1"/>
</dbReference>
<keyword evidence="3 8" id="KW-0812">Transmembrane</keyword>
<protein>
    <recommendedName>
        <fullName evidence="9">Pycsar effector protein domain-containing protein</fullName>
    </recommendedName>
</protein>
<organism evidence="10 11">
    <name type="scientific">Nocardiopsis dassonvillei (strain ATCC 23218 / DSM 43111 / CIP 107115 / JCM 7437 / KCTC 9190 / NBRC 14626 / NCTC 10488 / NRRL B-5397 / IMRU 509)</name>
    <name type="common">Actinomadura dassonvillei</name>
    <dbReference type="NCBI Taxonomy" id="446468"/>
    <lineage>
        <taxon>Bacteria</taxon>
        <taxon>Bacillati</taxon>
        <taxon>Actinomycetota</taxon>
        <taxon>Actinomycetes</taxon>
        <taxon>Streptosporangiales</taxon>
        <taxon>Nocardiopsidaceae</taxon>
        <taxon>Nocardiopsis</taxon>
    </lineage>
</organism>
<evidence type="ECO:0000256" key="1">
    <source>
        <dbReference type="ARBA" id="ARBA00004236"/>
    </source>
</evidence>
<dbReference type="OrthoDB" id="3431574at2"/>
<dbReference type="GeneID" id="91486981"/>
<evidence type="ECO:0000259" key="9">
    <source>
        <dbReference type="Pfam" id="PF18967"/>
    </source>
</evidence>
<evidence type="ECO:0000256" key="8">
    <source>
        <dbReference type="SAM" id="Phobius"/>
    </source>
</evidence>
<accession>D7AX61</accession>
<dbReference type="AlphaFoldDB" id="D7AX61"/>
<evidence type="ECO:0000256" key="4">
    <source>
        <dbReference type="ARBA" id="ARBA00022741"/>
    </source>
</evidence>
<sequence length="141" mass="14740">MAEDRVPLTDYIDETRAELARADAKASMLAALGGASLAVLAAGPLLTGDSAAHWFTRAGALLLVLALVVLLTVVRPRIPGAPFTRITADPEGWKPESTRDRLINLAGVAATKFVRIRLAVDLLITAALVIGAGLVWMGATS</sequence>
<proteinExistence type="predicted"/>
<keyword evidence="5 8" id="KW-1133">Transmembrane helix</keyword>
<name>D7AX61_NOCDD</name>
<dbReference type="Proteomes" id="UP000002219">
    <property type="component" value="Chromosome 1"/>
</dbReference>
<evidence type="ECO:0000313" key="10">
    <source>
        <dbReference type="EMBL" id="ADH69831.1"/>
    </source>
</evidence>
<comment type="subcellular location">
    <subcellularLocation>
        <location evidence="1">Cell membrane</location>
    </subcellularLocation>
</comment>
<evidence type="ECO:0000256" key="6">
    <source>
        <dbReference type="ARBA" id="ARBA00023118"/>
    </source>
</evidence>